<dbReference type="InterPro" id="IPR006935">
    <property type="entry name" value="Helicase/UvrB_N"/>
</dbReference>
<feature type="binding site" evidence="12">
    <location>
        <position position="523"/>
    </location>
    <ligand>
        <name>Zn(2+)</name>
        <dbReference type="ChEBI" id="CHEBI:29105"/>
        <label>2</label>
    </ligand>
</feature>
<feature type="binding site" evidence="12">
    <location>
        <position position="554"/>
    </location>
    <ligand>
        <name>Zn(2+)</name>
        <dbReference type="ChEBI" id="CHEBI:29105"/>
        <label>1</label>
    </ligand>
</feature>
<feature type="domain" description="Helicase ATP-binding" evidence="13">
    <location>
        <begin position="286"/>
        <end position="452"/>
    </location>
</feature>
<protein>
    <recommendedName>
        <fullName evidence="12">Replication restart protein PriA</fullName>
    </recommendedName>
    <alternativeName>
        <fullName evidence="12">ATP-dependent DNA helicase PriA</fullName>
        <ecNumber evidence="12">5.6.2.4</ecNumber>
    </alternativeName>
    <alternativeName>
        <fullName evidence="12">DNA 3'-5' helicase PriA</fullName>
    </alternativeName>
</protein>
<feature type="binding site" evidence="12">
    <location>
        <position position="544"/>
    </location>
    <ligand>
        <name>Zn(2+)</name>
        <dbReference type="ChEBI" id="CHEBI:29105"/>
        <label>2</label>
    </ligand>
</feature>
<evidence type="ECO:0000256" key="1">
    <source>
        <dbReference type="ARBA" id="ARBA00022515"/>
    </source>
</evidence>
<dbReference type="PANTHER" id="PTHR30580">
    <property type="entry name" value="PRIMOSOMAL PROTEIN N"/>
    <property type="match status" value="1"/>
</dbReference>
<dbReference type="STRING" id="883081.HMPREF9698_00236"/>
<evidence type="ECO:0000256" key="10">
    <source>
        <dbReference type="ARBA" id="ARBA00023235"/>
    </source>
</evidence>
<comment type="catalytic activity">
    <reaction evidence="11 12">
        <text>ATP + H2O = ADP + phosphate + H(+)</text>
        <dbReference type="Rhea" id="RHEA:13065"/>
        <dbReference type="ChEBI" id="CHEBI:15377"/>
        <dbReference type="ChEBI" id="CHEBI:15378"/>
        <dbReference type="ChEBI" id="CHEBI:30616"/>
        <dbReference type="ChEBI" id="CHEBI:43474"/>
        <dbReference type="ChEBI" id="CHEBI:456216"/>
        <dbReference type="EC" id="5.6.2.4"/>
    </reaction>
</comment>
<dbReference type="SMART" id="SM00490">
    <property type="entry name" value="HELICc"/>
    <property type="match status" value="1"/>
</dbReference>
<comment type="cofactor">
    <cofactor evidence="12">
        <name>Zn(2+)</name>
        <dbReference type="ChEBI" id="CHEBI:29105"/>
    </cofactor>
    <text evidence="12">Binds 2 zinc ions per subunit.</text>
</comment>
<dbReference type="InterPro" id="IPR001650">
    <property type="entry name" value="Helicase_C-like"/>
</dbReference>
<keyword evidence="10 12" id="KW-0413">Isomerase</keyword>
<dbReference type="CDD" id="cd17929">
    <property type="entry name" value="DEXHc_priA"/>
    <property type="match status" value="1"/>
</dbReference>
<dbReference type="Gene3D" id="3.40.1440.60">
    <property type="entry name" value="PriA, 3(prime) DNA-binding domain"/>
    <property type="match status" value="1"/>
</dbReference>
<organism evidence="15 16">
    <name type="scientific">Alloiococcus otitis ATCC 51267</name>
    <dbReference type="NCBI Taxonomy" id="883081"/>
    <lineage>
        <taxon>Bacteria</taxon>
        <taxon>Bacillati</taxon>
        <taxon>Bacillota</taxon>
        <taxon>Bacilli</taxon>
        <taxon>Lactobacillales</taxon>
        <taxon>Carnobacteriaceae</taxon>
        <taxon>Alloiococcus</taxon>
    </lineage>
</organism>
<comment type="subunit">
    <text evidence="12">Component of the replication restart primosome.</text>
</comment>
<comment type="function">
    <text evidence="12">Initiates the restart of stalled replication forks, which reloads the replicative helicase on sites other than the origin of replication. Recognizes and binds to abandoned replication forks and remodels them to uncover a helicase loading site. Promotes assembly of the primosome at these replication forks.</text>
</comment>
<dbReference type="eggNOG" id="COG1198">
    <property type="taxonomic scope" value="Bacteria"/>
</dbReference>
<name>K9EAE1_9LACT</name>
<dbReference type="AlphaFoldDB" id="K9EAE1"/>
<dbReference type="HAMAP" id="MF_00983">
    <property type="entry name" value="PriA"/>
    <property type="match status" value="1"/>
</dbReference>
<dbReference type="InterPro" id="IPR041222">
    <property type="entry name" value="PriA_3primeBD"/>
</dbReference>
<keyword evidence="1 12" id="KW-0639">Primosome</keyword>
<keyword evidence="7 12" id="KW-0862">Zinc</keyword>
<evidence type="ECO:0000256" key="3">
    <source>
        <dbReference type="ARBA" id="ARBA00022723"/>
    </source>
</evidence>
<evidence type="ECO:0000256" key="8">
    <source>
        <dbReference type="ARBA" id="ARBA00022840"/>
    </source>
</evidence>
<keyword evidence="4 12" id="KW-0547">Nucleotide-binding</keyword>
<dbReference type="Pfam" id="PF18074">
    <property type="entry name" value="PriA_C"/>
    <property type="match status" value="1"/>
</dbReference>
<feature type="binding site" evidence="12">
    <location>
        <position position="557"/>
    </location>
    <ligand>
        <name>Zn(2+)</name>
        <dbReference type="ChEBI" id="CHEBI:29105"/>
        <label>1</label>
    </ligand>
</feature>
<dbReference type="HOGENOM" id="CLU_013353_3_1_9"/>
<dbReference type="FunFam" id="3.40.1440.60:FF:000001">
    <property type="entry name" value="Primosomal protein N"/>
    <property type="match status" value="1"/>
</dbReference>
<dbReference type="InterPro" id="IPR040498">
    <property type="entry name" value="PriA_CRR"/>
</dbReference>
<proteinExistence type="inferred from homology"/>
<dbReference type="GO" id="GO:0006269">
    <property type="term" value="P:DNA replication, synthesis of primer"/>
    <property type="evidence" value="ECO:0007669"/>
    <property type="project" value="UniProtKB-KW"/>
</dbReference>
<comment type="similarity">
    <text evidence="12">Belongs to the helicase family. PriA subfamily.</text>
</comment>
<evidence type="ECO:0000256" key="6">
    <source>
        <dbReference type="ARBA" id="ARBA00022806"/>
    </source>
</evidence>
<evidence type="ECO:0000256" key="11">
    <source>
        <dbReference type="ARBA" id="ARBA00048988"/>
    </source>
</evidence>
<evidence type="ECO:0000256" key="7">
    <source>
        <dbReference type="ARBA" id="ARBA00022833"/>
    </source>
</evidence>
<keyword evidence="3 12" id="KW-0479">Metal-binding</keyword>
<dbReference type="PROSITE" id="PS51192">
    <property type="entry name" value="HELICASE_ATP_BIND_1"/>
    <property type="match status" value="1"/>
</dbReference>
<evidence type="ECO:0000256" key="9">
    <source>
        <dbReference type="ARBA" id="ARBA00023125"/>
    </source>
</evidence>
<evidence type="ECO:0000256" key="4">
    <source>
        <dbReference type="ARBA" id="ARBA00022741"/>
    </source>
</evidence>
<keyword evidence="5 12" id="KW-0378">Hydrolase</keyword>
<dbReference type="PROSITE" id="PS51194">
    <property type="entry name" value="HELICASE_CTER"/>
    <property type="match status" value="1"/>
</dbReference>
<dbReference type="EC" id="5.6.2.4" evidence="12"/>
<reference evidence="15 16" key="1">
    <citation type="submission" date="2012-09" db="EMBL/GenBank/DDBJ databases">
        <title>The Genome Sequence of Alloiococcus otitis ATCC 51267.</title>
        <authorList>
            <consortium name="The Broad Institute Genome Sequencing Platform"/>
            <person name="Earl A."/>
            <person name="Ward D."/>
            <person name="Feldgarden M."/>
            <person name="Gevers D."/>
            <person name="Huys G."/>
            <person name="Walker B."/>
            <person name="Young S.K."/>
            <person name="Zeng Q."/>
            <person name="Gargeya S."/>
            <person name="Fitzgerald M."/>
            <person name="Haas B."/>
            <person name="Abouelleil A."/>
            <person name="Alvarado L."/>
            <person name="Arachchi H.M."/>
            <person name="Berlin A.M."/>
            <person name="Chapman S.B."/>
            <person name="Goldberg J."/>
            <person name="Griggs A."/>
            <person name="Gujja S."/>
            <person name="Hansen M."/>
            <person name="Howarth C."/>
            <person name="Imamovic A."/>
            <person name="Larimer J."/>
            <person name="McCowen C."/>
            <person name="Montmayeur A."/>
            <person name="Murphy C."/>
            <person name="Neiman D."/>
            <person name="Pearson M."/>
            <person name="Priest M."/>
            <person name="Roberts A."/>
            <person name="Saif S."/>
            <person name="Shea T."/>
            <person name="Sisk P."/>
            <person name="Sykes S."/>
            <person name="Wortman J."/>
            <person name="Nusbaum C."/>
            <person name="Birren B."/>
        </authorList>
    </citation>
    <scope>NUCLEOTIDE SEQUENCE [LARGE SCALE GENOMIC DNA]</scope>
    <source>
        <strain evidence="15 16">ATCC 51267</strain>
    </source>
</reference>
<evidence type="ECO:0000256" key="5">
    <source>
        <dbReference type="ARBA" id="ARBA00022801"/>
    </source>
</evidence>
<dbReference type="Gene3D" id="3.40.50.300">
    <property type="entry name" value="P-loop containing nucleotide triphosphate hydrolases"/>
    <property type="match status" value="2"/>
</dbReference>
<dbReference type="GO" id="GO:0003677">
    <property type="term" value="F:DNA binding"/>
    <property type="evidence" value="ECO:0007669"/>
    <property type="project" value="UniProtKB-UniRule"/>
</dbReference>
<dbReference type="PANTHER" id="PTHR30580:SF0">
    <property type="entry name" value="PRIMOSOMAL PROTEIN N"/>
    <property type="match status" value="1"/>
</dbReference>
<evidence type="ECO:0000259" key="14">
    <source>
        <dbReference type="PROSITE" id="PS51194"/>
    </source>
</evidence>
<sequence length="808" mass="92152">MTDLAEVIVDVPVMQTNHPYTYRVPQDLEANIEPGMRVVVPFGKGNRLVQAFVVSLLSDQADLDLDPGQDLKDIASVMDFKPLLNEELLQLGQYMSQTTYSFQINCYQTMLPAVYRARYNKRIQLLDTEDDNLLYDLFQGKESIDWQEAEDRGILSHLMKLEKEGQVAVHYLVTDKQNKKKEKYIKACLSPDAYQNILADLPSNAYRQAELLKLLADHPDPLNWQEVRKKHKLTNAQVKTGQDRGWLEVTYKEVFRDPLKGREIKESKPLPLTEEQATAFEAINQSIQDHSHEVFLLEGVTGSGKTEIYLQTIHEVVQKGREAIVLVPEISLTPQMVERFKSRFGDQVAILHSGLSDNEKYDEWRRIEQGSAKIVVGARSSIFAPIKDLGIIIIDEEHESTYKQEETPRYHARDIAIWRGEYHQAPVVLGSATPSLESRARTLKNVYTLLSLTKRANAQPLPDIDIVDMRQEVSQGNRSSFSLNLQEKIKDRLAKKQQVVLLLNRRGFSSFVMCRDCGFVLECPNCDISQTLHMDTKTMKCHYCGHEEAIPQQCPECGSRSIRYYGTGTQKIEEELGQVFPEARIIRMDVDTTRKKGAHEKLLAKFRNQEADILLGTQMIAKGLDFPNVSLVGVINADTALSLPDFRAPESTFDLLTQVSGRAGRGQVTGQVVIQSYNPDHYAIQLAKHHDYESFFKKEMVLRKASQYPPFYFLVRITVSHENEAKASKTMGQIVHFIKPALSDQAIVLGPTPRSIARTHNRYHFQTIIKYKHEDRMQNRLHQLLKASQKQVAQGLFISIDPKPMNFI</sequence>
<dbReference type="InterPro" id="IPR005259">
    <property type="entry name" value="PriA"/>
</dbReference>
<dbReference type="Pfam" id="PF04851">
    <property type="entry name" value="ResIII"/>
    <property type="match status" value="1"/>
</dbReference>
<dbReference type="GO" id="GO:0006302">
    <property type="term" value="P:double-strand break repair"/>
    <property type="evidence" value="ECO:0007669"/>
    <property type="project" value="InterPro"/>
</dbReference>
<dbReference type="Pfam" id="PF17764">
    <property type="entry name" value="PriA_3primeBD"/>
    <property type="match status" value="1"/>
</dbReference>
<dbReference type="GO" id="GO:0043138">
    <property type="term" value="F:3'-5' DNA helicase activity"/>
    <property type="evidence" value="ECO:0007669"/>
    <property type="project" value="UniProtKB-EC"/>
</dbReference>
<feature type="binding site" evidence="12">
    <location>
        <position position="517"/>
    </location>
    <ligand>
        <name>Zn(2+)</name>
        <dbReference type="ChEBI" id="CHEBI:29105"/>
        <label>1</label>
    </ligand>
</feature>
<dbReference type="InterPro" id="IPR041236">
    <property type="entry name" value="PriA_C"/>
</dbReference>
<dbReference type="Pfam" id="PF00271">
    <property type="entry name" value="Helicase_C"/>
    <property type="match status" value="1"/>
</dbReference>
<dbReference type="GO" id="GO:0016887">
    <property type="term" value="F:ATP hydrolysis activity"/>
    <property type="evidence" value="ECO:0007669"/>
    <property type="project" value="RHEA"/>
</dbReference>
<keyword evidence="2 12" id="KW-0235">DNA replication</keyword>
<dbReference type="GO" id="GO:0008270">
    <property type="term" value="F:zinc ion binding"/>
    <property type="evidence" value="ECO:0007669"/>
    <property type="project" value="UniProtKB-UniRule"/>
</dbReference>
<comment type="catalytic activity">
    <reaction evidence="12">
        <text>Couples ATP hydrolysis with the unwinding of duplex DNA by translocating in the 3'-5' direction.</text>
        <dbReference type="EC" id="5.6.2.4"/>
    </reaction>
</comment>
<dbReference type="SMART" id="SM00487">
    <property type="entry name" value="DEXDc"/>
    <property type="match status" value="1"/>
</dbReference>
<feature type="domain" description="Helicase C-terminal" evidence="14">
    <location>
        <begin position="549"/>
        <end position="703"/>
    </location>
</feature>
<dbReference type="GO" id="GO:1990077">
    <property type="term" value="C:primosome complex"/>
    <property type="evidence" value="ECO:0007669"/>
    <property type="project" value="UniProtKB-UniRule"/>
</dbReference>
<evidence type="ECO:0000259" key="13">
    <source>
        <dbReference type="PROSITE" id="PS51192"/>
    </source>
</evidence>
<dbReference type="RefSeq" id="WP_003776505.1">
    <property type="nucleotide sequence ID" value="NZ_JH992957.1"/>
</dbReference>
<dbReference type="InterPro" id="IPR042115">
    <property type="entry name" value="PriA_3primeBD_sf"/>
</dbReference>
<dbReference type="CDD" id="cd18804">
    <property type="entry name" value="SF2_C_priA"/>
    <property type="match status" value="1"/>
</dbReference>
<dbReference type="OrthoDB" id="9759544at2"/>
<evidence type="ECO:0000256" key="12">
    <source>
        <dbReference type="HAMAP-Rule" id="MF_00983"/>
    </source>
</evidence>
<keyword evidence="8 12" id="KW-0067">ATP-binding</keyword>
<gene>
    <name evidence="12" type="primary">priA</name>
    <name evidence="15" type="ORF">HMPREF9698_00236</name>
</gene>
<dbReference type="Proteomes" id="UP000009875">
    <property type="component" value="Unassembled WGS sequence"/>
</dbReference>
<dbReference type="NCBIfam" id="NF004066">
    <property type="entry name" value="PRK05580.1-3"/>
    <property type="match status" value="1"/>
</dbReference>
<dbReference type="SUPFAM" id="SSF52540">
    <property type="entry name" value="P-loop containing nucleoside triphosphate hydrolases"/>
    <property type="match status" value="2"/>
</dbReference>
<evidence type="ECO:0000256" key="2">
    <source>
        <dbReference type="ARBA" id="ARBA00022705"/>
    </source>
</evidence>
<dbReference type="InterPro" id="IPR014001">
    <property type="entry name" value="Helicase_ATP-bd"/>
</dbReference>
<dbReference type="GO" id="GO:0006310">
    <property type="term" value="P:DNA recombination"/>
    <property type="evidence" value="ECO:0007669"/>
    <property type="project" value="InterPro"/>
</dbReference>
<accession>K9EAE1</accession>
<feature type="binding site" evidence="12">
    <location>
        <position position="514"/>
    </location>
    <ligand>
        <name>Zn(2+)</name>
        <dbReference type="ChEBI" id="CHEBI:29105"/>
        <label>1</label>
    </ligand>
</feature>
<comment type="caution">
    <text evidence="15">The sequence shown here is derived from an EMBL/GenBank/DDBJ whole genome shotgun (WGS) entry which is preliminary data.</text>
</comment>
<keyword evidence="16" id="KW-1185">Reference proteome</keyword>
<keyword evidence="6 12" id="KW-0347">Helicase</keyword>
<evidence type="ECO:0000313" key="16">
    <source>
        <dbReference type="Proteomes" id="UP000009875"/>
    </source>
</evidence>
<dbReference type="FunFam" id="3.40.50.300:FF:000489">
    <property type="entry name" value="Primosome assembly protein PriA"/>
    <property type="match status" value="1"/>
</dbReference>
<dbReference type="PATRIC" id="fig|883081.3.peg.237"/>
<dbReference type="EMBL" id="AGXA01000004">
    <property type="protein sequence ID" value="EKU94204.1"/>
    <property type="molecule type" value="Genomic_DNA"/>
</dbReference>
<dbReference type="NCBIfam" id="TIGR00595">
    <property type="entry name" value="priA"/>
    <property type="match status" value="1"/>
</dbReference>
<feature type="binding site" evidence="12">
    <location>
        <position position="526"/>
    </location>
    <ligand>
        <name>Zn(2+)</name>
        <dbReference type="ChEBI" id="CHEBI:29105"/>
        <label>2</label>
    </ligand>
</feature>
<evidence type="ECO:0000313" key="15">
    <source>
        <dbReference type="EMBL" id="EKU94204.1"/>
    </source>
</evidence>
<feature type="binding site" evidence="12">
    <location>
        <position position="541"/>
    </location>
    <ligand>
        <name>Zn(2+)</name>
        <dbReference type="ChEBI" id="CHEBI:29105"/>
        <label>2</label>
    </ligand>
</feature>
<dbReference type="GO" id="GO:0006270">
    <property type="term" value="P:DNA replication initiation"/>
    <property type="evidence" value="ECO:0007669"/>
    <property type="project" value="TreeGrafter"/>
</dbReference>
<keyword evidence="9 12" id="KW-0238">DNA-binding</keyword>
<dbReference type="InterPro" id="IPR027417">
    <property type="entry name" value="P-loop_NTPase"/>
</dbReference>
<dbReference type="GO" id="GO:0005524">
    <property type="term" value="F:ATP binding"/>
    <property type="evidence" value="ECO:0007669"/>
    <property type="project" value="UniProtKB-UniRule"/>
</dbReference>
<dbReference type="Pfam" id="PF18319">
    <property type="entry name" value="Zn_ribbon_PriA"/>
    <property type="match status" value="1"/>
</dbReference>